<dbReference type="Proteomes" id="UP000054988">
    <property type="component" value="Unassembled WGS sequence"/>
</dbReference>
<organism evidence="1 2">
    <name type="scientific">Moniliophthora roreri</name>
    <name type="common">Frosty pod rot fungus</name>
    <name type="synonym">Monilia roreri</name>
    <dbReference type="NCBI Taxonomy" id="221103"/>
    <lineage>
        <taxon>Eukaryota</taxon>
        <taxon>Fungi</taxon>
        <taxon>Dikarya</taxon>
        <taxon>Basidiomycota</taxon>
        <taxon>Agaricomycotina</taxon>
        <taxon>Agaricomycetes</taxon>
        <taxon>Agaricomycetidae</taxon>
        <taxon>Agaricales</taxon>
        <taxon>Marasmiineae</taxon>
        <taxon>Marasmiaceae</taxon>
        <taxon>Moniliophthora</taxon>
    </lineage>
</organism>
<sequence length="195" mass="21791">MGNLVVSGGSPSEFASWDAQVAHEKRPETIWPPHQGLDKNLNSEGWPDSKEWRKSVVLDPDGLWLSSGRAYPLNYSALGMKNTLPFPLLVPQRSKEILGTRMSTRGGNLASRFPAGRVVRCDWFGIARTIDFKTPSSRSELPDISSSFPEEYCTTPARFPVLEEDRSSYQDFELRGLAKVKEMTMSDVLNLDGPK</sequence>
<dbReference type="AlphaFoldDB" id="A0A0W0EVA7"/>
<comment type="caution">
    <text evidence="1">The sequence shown here is derived from an EMBL/GenBank/DDBJ whole genome shotgun (WGS) entry which is preliminary data.</text>
</comment>
<reference evidence="1 2" key="1">
    <citation type="submission" date="2015-12" db="EMBL/GenBank/DDBJ databases">
        <title>Draft genome sequence of Moniliophthora roreri, the causal agent of frosty pod rot of cacao.</title>
        <authorList>
            <person name="Aime M.C."/>
            <person name="Diaz-Valderrama J.R."/>
            <person name="Kijpornyongpan T."/>
            <person name="Phillips-Mora W."/>
        </authorList>
    </citation>
    <scope>NUCLEOTIDE SEQUENCE [LARGE SCALE GENOMIC DNA]</scope>
    <source>
        <strain evidence="1 2">MCA 2952</strain>
    </source>
</reference>
<gene>
    <name evidence="1" type="ORF">WG66_19414</name>
</gene>
<evidence type="ECO:0000313" key="1">
    <source>
        <dbReference type="EMBL" id="KTB27994.1"/>
    </source>
</evidence>
<dbReference type="EMBL" id="LATX01002508">
    <property type="protein sequence ID" value="KTB27994.1"/>
    <property type="molecule type" value="Genomic_DNA"/>
</dbReference>
<accession>A0A0W0EVA7</accession>
<name>A0A0W0EVA7_MONRR</name>
<evidence type="ECO:0000313" key="2">
    <source>
        <dbReference type="Proteomes" id="UP000054988"/>
    </source>
</evidence>
<protein>
    <submittedName>
        <fullName evidence="1">Uncharacterized protein</fullName>
    </submittedName>
</protein>
<proteinExistence type="predicted"/>